<comment type="caution">
    <text evidence="1">The sequence shown here is derived from an EMBL/GenBank/DDBJ whole genome shotgun (WGS) entry which is preliminary data.</text>
</comment>
<dbReference type="AlphaFoldDB" id="A0A9W9PNJ4"/>
<evidence type="ECO:0000313" key="1">
    <source>
        <dbReference type="EMBL" id="KAJ5302740.1"/>
    </source>
</evidence>
<reference evidence="1" key="1">
    <citation type="submission" date="2022-12" db="EMBL/GenBank/DDBJ databases">
        <authorList>
            <person name="Petersen C."/>
        </authorList>
    </citation>
    <scope>NUCLEOTIDE SEQUENCE</scope>
    <source>
        <strain evidence="1">IBT 21472</strain>
    </source>
</reference>
<proteinExistence type="predicted"/>
<dbReference type="EMBL" id="JAPZBO010000009">
    <property type="protein sequence ID" value="KAJ5302740.1"/>
    <property type="molecule type" value="Genomic_DNA"/>
</dbReference>
<evidence type="ECO:0000313" key="2">
    <source>
        <dbReference type="Proteomes" id="UP001147746"/>
    </source>
</evidence>
<reference evidence="1" key="2">
    <citation type="journal article" date="2023" name="IMA Fungus">
        <title>Comparative genomic study of the Penicillium genus elucidates a diverse pangenome and 15 lateral gene transfer events.</title>
        <authorList>
            <person name="Petersen C."/>
            <person name="Sorensen T."/>
            <person name="Nielsen M.R."/>
            <person name="Sondergaard T.E."/>
            <person name="Sorensen J.L."/>
            <person name="Fitzpatrick D.A."/>
            <person name="Frisvad J.C."/>
            <person name="Nielsen K.L."/>
        </authorList>
    </citation>
    <scope>NUCLEOTIDE SEQUENCE</scope>
    <source>
        <strain evidence="1">IBT 21472</strain>
    </source>
</reference>
<organism evidence="1 2">
    <name type="scientific">Penicillium atrosanguineum</name>
    <dbReference type="NCBI Taxonomy" id="1132637"/>
    <lineage>
        <taxon>Eukaryota</taxon>
        <taxon>Fungi</taxon>
        <taxon>Dikarya</taxon>
        <taxon>Ascomycota</taxon>
        <taxon>Pezizomycotina</taxon>
        <taxon>Eurotiomycetes</taxon>
        <taxon>Eurotiomycetidae</taxon>
        <taxon>Eurotiales</taxon>
        <taxon>Aspergillaceae</taxon>
        <taxon>Penicillium</taxon>
    </lineage>
</organism>
<dbReference type="Proteomes" id="UP001147746">
    <property type="component" value="Unassembled WGS sequence"/>
</dbReference>
<dbReference type="OrthoDB" id="5086500at2759"/>
<gene>
    <name evidence="1" type="ORF">N7476_009539</name>
</gene>
<accession>A0A9W9PNJ4</accession>
<protein>
    <submittedName>
        <fullName evidence="1">Uncharacterized protein</fullName>
    </submittedName>
</protein>
<name>A0A9W9PNJ4_9EURO</name>
<keyword evidence="2" id="KW-1185">Reference proteome</keyword>
<sequence>MRAGYVLVPITAAIGAMASQPSDSWVFGDSLFYLGPPSGNAHITKATYSILPPATPLNATLSASDEPWVSVWVGTSSTAGSMDANLYQPLFNWAGNQESSGCSAGAKEWCVAASTYTPDGQVGSNYVRVPTKTLVDFEIAVVDDNVVQTVTIQGKVVSKRSDALDASLRYLYSSNECYTGGGSCGELNGYKIHNLAVTLSEADTDFASDMSLDGVSDAGFKSTDGGITWESDYVQVKAIDFDSSADTELND</sequence>